<comment type="caution">
    <text evidence="1">The sequence shown here is derived from an EMBL/GenBank/DDBJ whole genome shotgun (WGS) entry which is preliminary data.</text>
</comment>
<dbReference type="AlphaFoldDB" id="A0A921LUB2"/>
<dbReference type="Proteomes" id="UP000753256">
    <property type="component" value="Unassembled WGS sequence"/>
</dbReference>
<dbReference type="EMBL" id="DYUZ01000029">
    <property type="protein sequence ID" value="HJG37682.1"/>
    <property type="molecule type" value="Genomic_DNA"/>
</dbReference>
<sequence>MEREEELGRAHGADAQEGGTIVTYARTCLDTFRERPLGAVDSLILSWLSYFRLPAPLLAEAPDFAGSRGAPLATLLRAEHFDEMMGTSWDPEGSRDLLFAVCASPRFRDIRVALCRATSNEEREEQFAAATFLLPDGAVYVAFRGTDSTIVGWKEDFNMAFQCPVPAQVSAAAYLKRVAETYPGALYVGGHSKGGNLAVYASIMLPHAQQDRIVRAFSHDGPGFNENFLRGRGFARMRDRVDKTLPRSSVFGMIFEDQEDYSIVDSTSFALLQHNPFSWVVDGTEFRFVERISAGARYVDSTLASWMRSVTPEERGRFIDTVFEVIGAADSERFAEIRGRWQTTVPKMLAAAGDIDPETRQLIMRTVGALVKCATVGQVADAAARVAASASDAAARMADRLPTTRPRL</sequence>
<reference evidence="1" key="2">
    <citation type="submission" date="2021-09" db="EMBL/GenBank/DDBJ databases">
        <authorList>
            <person name="Gilroy R."/>
        </authorList>
    </citation>
    <scope>NUCLEOTIDE SEQUENCE</scope>
    <source>
        <strain evidence="1">ChiHjej13B12-9602</strain>
    </source>
</reference>
<name>A0A921LUB2_9ACTN</name>
<dbReference type="SUPFAM" id="SSF53474">
    <property type="entry name" value="alpha/beta-Hydrolases"/>
    <property type="match status" value="1"/>
</dbReference>
<dbReference type="InterPro" id="IPR029058">
    <property type="entry name" value="AB_hydrolase_fold"/>
</dbReference>
<dbReference type="Gene3D" id="3.40.50.1820">
    <property type="entry name" value="alpha/beta hydrolase"/>
    <property type="match status" value="1"/>
</dbReference>
<evidence type="ECO:0000313" key="2">
    <source>
        <dbReference type="Proteomes" id="UP000753256"/>
    </source>
</evidence>
<dbReference type="Pfam" id="PF11187">
    <property type="entry name" value="Mbeg1-like"/>
    <property type="match status" value="1"/>
</dbReference>
<gene>
    <name evidence="1" type="ORF">K8V70_07480</name>
</gene>
<reference evidence="1" key="1">
    <citation type="journal article" date="2021" name="PeerJ">
        <title>Extensive microbial diversity within the chicken gut microbiome revealed by metagenomics and culture.</title>
        <authorList>
            <person name="Gilroy R."/>
            <person name="Ravi A."/>
            <person name="Getino M."/>
            <person name="Pursley I."/>
            <person name="Horton D.L."/>
            <person name="Alikhan N.F."/>
            <person name="Baker D."/>
            <person name="Gharbi K."/>
            <person name="Hall N."/>
            <person name="Watson M."/>
            <person name="Adriaenssens E.M."/>
            <person name="Foster-Nyarko E."/>
            <person name="Jarju S."/>
            <person name="Secka A."/>
            <person name="Antonio M."/>
            <person name="Oren A."/>
            <person name="Chaudhuri R.R."/>
            <person name="La Ragione R."/>
            <person name="Hildebrand F."/>
            <person name="Pallen M.J."/>
        </authorList>
    </citation>
    <scope>NUCLEOTIDE SEQUENCE</scope>
    <source>
        <strain evidence="1">ChiHjej13B12-9602</strain>
    </source>
</reference>
<protein>
    <submittedName>
        <fullName evidence="1">DUF2974 domain-containing protein</fullName>
    </submittedName>
</protein>
<proteinExistence type="predicted"/>
<dbReference type="InterPro" id="IPR024499">
    <property type="entry name" value="Mbeg1-like"/>
</dbReference>
<accession>A0A921LUB2</accession>
<evidence type="ECO:0000313" key="1">
    <source>
        <dbReference type="EMBL" id="HJG37682.1"/>
    </source>
</evidence>
<dbReference type="RefSeq" id="WP_273190590.1">
    <property type="nucleotide sequence ID" value="NZ_DYUZ01000029.1"/>
</dbReference>
<organism evidence="1 2">
    <name type="scientific">Enorma phocaeensis</name>
    <dbReference type="NCBI Taxonomy" id="1871019"/>
    <lineage>
        <taxon>Bacteria</taxon>
        <taxon>Bacillati</taxon>
        <taxon>Actinomycetota</taxon>
        <taxon>Coriobacteriia</taxon>
        <taxon>Coriobacteriales</taxon>
        <taxon>Coriobacteriaceae</taxon>
        <taxon>Enorma</taxon>
    </lineage>
</organism>